<reference evidence="4" key="1">
    <citation type="submission" date="2025-08" db="UniProtKB">
        <authorList>
            <consortium name="RefSeq"/>
        </authorList>
    </citation>
    <scope>IDENTIFICATION</scope>
</reference>
<organism evidence="3 4">
    <name type="scientific">Aplysia californica</name>
    <name type="common">California sea hare</name>
    <dbReference type="NCBI Taxonomy" id="6500"/>
    <lineage>
        <taxon>Eukaryota</taxon>
        <taxon>Metazoa</taxon>
        <taxon>Spiralia</taxon>
        <taxon>Lophotrochozoa</taxon>
        <taxon>Mollusca</taxon>
        <taxon>Gastropoda</taxon>
        <taxon>Heterobranchia</taxon>
        <taxon>Euthyneura</taxon>
        <taxon>Tectipleura</taxon>
        <taxon>Aplysiida</taxon>
        <taxon>Aplysioidea</taxon>
        <taxon>Aplysiidae</taxon>
        <taxon>Aplysia</taxon>
    </lineage>
</organism>
<accession>A0ABM0JQ38</accession>
<dbReference type="GeneID" id="101855871"/>
<feature type="compositionally biased region" description="Acidic residues" evidence="2">
    <location>
        <begin position="284"/>
        <end position="340"/>
    </location>
</feature>
<dbReference type="InterPro" id="IPR037393">
    <property type="entry name" value="Bud22/SRFB1"/>
</dbReference>
<evidence type="ECO:0000313" key="3">
    <source>
        <dbReference type="Proteomes" id="UP000694888"/>
    </source>
</evidence>
<feature type="region of interest" description="Disordered" evidence="2">
    <location>
        <begin position="491"/>
        <end position="695"/>
    </location>
</feature>
<protein>
    <submittedName>
        <fullName evidence="4">Serum response factor-binding protein 1</fullName>
    </submittedName>
</protein>
<feature type="coiled-coil region" evidence="1">
    <location>
        <begin position="16"/>
        <end position="85"/>
    </location>
</feature>
<feature type="compositionally biased region" description="Polar residues" evidence="2">
    <location>
        <begin position="619"/>
        <end position="629"/>
    </location>
</feature>
<gene>
    <name evidence="4" type="primary">LOC101855871</name>
</gene>
<name>A0ABM0JQ38_APLCA</name>
<feature type="compositionally biased region" description="Basic and acidic residues" evidence="2">
    <location>
        <begin position="568"/>
        <end position="617"/>
    </location>
</feature>
<evidence type="ECO:0000313" key="4">
    <source>
        <dbReference type="RefSeq" id="XP_005098916.2"/>
    </source>
</evidence>
<feature type="compositionally biased region" description="Polar residues" evidence="2">
    <location>
        <begin position="521"/>
        <end position="532"/>
    </location>
</feature>
<feature type="compositionally biased region" description="Basic and acidic residues" evidence="2">
    <location>
        <begin position="211"/>
        <end position="236"/>
    </location>
</feature>
<dbReference type="RefSeq" id="XP_005098916.2">
    <property type="nucleotide sequence ID" value="XM_005098859.3"/>
</dbReference>
<dbReference type="Proteomes" id="UP000694888">
    <property type="component" value="Unplaced"/>
</dbReference>
<dbReference type="PANTHER" id="PTHR23325:SF1">
    <property type="entry name" value="SERUM RESPONSE FACTOR-BINDING PROTEIN 1"/>
    <property type="match status" value="1"/>
</dbReference>
<feature type="compositionally biased region" description="Basic and acidic residues" evidence="2">
    <location>
        <begin position="376"/>
        <end position="392"/>
    </location>
</feature>
<feature type="region of interest" description="Disordered" evidence="2">
    <location>
        <begin position="192"/>
        <end position="476"/>
    </location>
</feature>
<feature type="compositionally biased region" description="Polar residues" evidence="2">
    <location>
        <begin position="259"/>
        <end position="277"/>
    </location>
</feature>
<keyword evidence="3" id="KW-1185">Reference proteome</keyword>
<proteinExistence type="predicted"/>
<keyword evidence="1" id="KW-0175">Coiled coil</keyword>
<evidence type="ECO:0000256" key="1">
    <source>
        <dbReference type="SAM" id="Coils"/>
    </source>
</evidence>
<feature type="compositionally biased region" description="Acidic residues" evidence="2">
    <location>
        <begin position="498"/>
        <end position="512"/>
    </location>
</feature>
<feature type="compositionally biased region" description="Acidic residues" evidence="2">
    <location>
        <begin position="396"/>
        <end position="411"/>
    </location>
</feature>
<sequence length="695" mass="77904">MESRSIDFAKTASIDMMSLNNKIVNMRQVVKRAKVQVINKLCRQIKDLKKKKGTEEQKTKNLQKAERLIEEIDSMKKLKEDKVSKYALANTTSFEEISKATIKAGPRALARLSAHPLMVKKVDDFRQQHQDWRDLAAYLLVKQTGRRFKTKKQKQIKLAQSVENIEASETMTKAYIQERFGEEGLKKAEQRFEWKRKRQRPLPKQDNQGSESKDEGSKGVMGEGEKVVHSHGRSDGNSEDSAFSDVQSDDENLVEGKTLESNSSMNVGEIMTSSLTVDDTKESNDEDVDESEDENGAEDDDEGGDEEGKEEEEEGKEEEEEGEEEDEEEEDSSEDDESDSGEVKKPQLVTKPEKSLLPSKGNASKPEIMKSNTAPKDGKKLKQSESVIRELNLEEIAGEDIDDGDSSDSDTGDTGSRVSESRTSGEEANSSEEADDSHNEVTSSSKQKMKVKKSKEVIASTLLTGKKKHDEKEKDIPDLLLHRSSVKKFRKDPFFEASGDESDGSSNDELEVPMDNASDIAHTSQSQDSYGASTFKGRNFDSMFHNPWSDGEEEKSLKNRRGGGGRGGRGDFHLNRNKNYSRDGFKSFKRGSRFDSPRGMRGRGSDRGGRGRGDHSRTYSRNNRDSSSVWEKPRDRGFQEGTTRNDKYASSVEGAKTQTAPKEKLHPSWEASRKRKAEQSGLVAFKGSKKTFDDD</sequence>
<feature type="compositionally biased region" description="Basic and acidic residues" evidence="2">
    <location>
        <begin position="631"/>
        <end position="647"/>
    </location>
</feature>
<dbReference type="PANTHER" id="PTHR23325">
    <property type="entry name" value="SERUM RESPONSE FACTOR-BINDING"/>
    <property type="match status" value="1"/>
</dbReference>
<evidence type="ECO:0000256" key="2">
    <source>
        <dbReference type="SAM" id="MobiDB-lite"/>
    </source>
</evidence>